<evidence type="ECO:0000256" key="1">
    <source>
        <dbReference type="SAM" id="MobiDB-lite"/>
    </source>
</evidence>
<dbReference type="PANTHER" id="PTHR48125">
    <property type="entry name" value="LP07818P1"/>
    <property type="match status" value="1"/>
</dbReference>
<keyword evidence="3" id="KW-1185">Reference proteome</keyword>
<feature type="compositionally biased region" description="Basic and acidic residues" evidence="1">
    <location>
        <begin position="505"/>
        <end position="515"/>
    </location>
</feature>
<evidence type="ECO:0000313" key="2">
    <source>
        <dbReference type="EMBL" id="KAJ7623538.1"/>
    </source>
</evidence>
<feature type="compositionally biased region" description="Basic residues" evidence="1">
    <location>
        <begin position="559"/>
        <end position="571"/>
    </location>
</feature>
<gene>
    <name evidence="2" type="ORF">FB45DRAFT_925943</name>
</gene>
<sequence>MAQVQLQVAPLPPAHQVFASTPVFAMSDFFKPPSGELVATVASANDSNVAIPDTLVDADLDDDDMGMELAYPDDETLRNAQPPVPLNVASQPNPYPVGINTVQPQLQLQRRPPGRPITANVRAASALMPPPPVPPRRPATHSRPSLPVYTPVTVASARPATPLVHQSCPTPGCGGKAPAKGRRCFQCVRDSWLDHGKAMEEARVKAVLKAKQERLTIKLRLSTKKVVILDPKQEEEEKTVKPGEAGPSTSEDRNIDGWDSELSDLTDSETEVEEKPRPSFKIRIPARPPANPTSTVKQPTTPPPQTPESSLPTPPASAETPARFCTIARCRAPLPPLSQYRWKCCSPCRKHCREYQRERHARLTAEAVEAALNPAIEVPQPSVPAAELLLQAQKDWQREEKRRALAAVAGGALGDDAALRARKAHEILEREEKRLVAGEESNAVTWNVAPSAVPLKRMPAARLCKGRGCEHVIPSADEYEWKLCGVCRGRERRKAELGGKSSRKAKTELQKETERELALTDMPLAEAPKPGRCRYLDCGILLEGEESFAECGQCVRRKRRKPAKQPGHRNSYKPPPILKAVPIPKPVPVPAPAPKRKRASPYPPYQSCDALLADFGARFQGFIQAQSYYFLVRSSRSGYLQQESMFDFSGEYAVVAPDLNVVGRKSSIQKGAHAVKDAVSRAGGLEFSPTSWVSVLDGPGGVVTRFACVHLVHLGLLPPRTAGGHAYAPAGGPQPQTKNMQGELEIAVLPDNSHKYFPGERTIVRFRLVG</sequence>
<dbReference type="Proteomes" id="UP001221142">
    <property type="component" value="Unassembled WGS sequence"/>
</dbReference>
<name>A0AAD7FK41_9AGAR</name>
<dbReference type="EMBL" id="JARKIF010000014">
    <property type="protein sequence ID" value="KAJ7623538.1"/>
    <property type="molecule type" value="Genomic_DNA"/>
</dbReference>
<feature type="region of interest" description="Disordered" evidence="1">
    <location>
        <begin position="495"/>
        <end position="515"/>
    </location>
</feature>
<protein>
    <submittedName>
        <fullName evidence="2">Uncharacterized protein</fullName>
    </submittedName>
</protein>
<comment type="caution">
    <text evidence="2">The sequence shown here is derived from an EMBL/GenBank/DDBJ whole genome shotgun (WGS) entry which is preliminary data.</text>
</comment>
<feature type="region of interest" description="Disordered" evidence="1">
    <location>
        <begin position="233"/>
        <end position="319"/>
    </location>
</feature>
<feature type="region of interest" description="Disordered" evidence="1">
    <location>
        <begin position="559"/>
        <end position="601"/>
    </location>
</feature>
<feature type="compositionally biased region" description="Pro residues" evidence="1">
    <location>
        <begin position="573"/>
        <end position="593"/>
    </location>
</feature>
<feature type="compositionally biased region" description="Acidic residues" evidence="1">
    <location>
        <begin position="258"/>
        <end position="272"/>
    </location>
</feature>
<feature type="compositionally biased region" description="Pro residues" evidence="1">
    <location>
        <begin position="128"/>
        <end position="137"/>
    </location>
</feature>
<organism evidence="2 3">
    <name type="scientific">Roridomyces roridus</name>
    <dbReference type="NCBI Taxonomy" id="1738132"/>
    <lineage>
        <taxon>Eukaryota</taxon>
        <taxon>Fungi</taxon>
        <taxon>Dikarya</taxon>
        <taxon>Basidiomycota</taxon>
        <taxon>Agaricomycotina</taxon>
        <taxon>Agaricomycetes</taxon>
        <taxon>Agaricomycetidae</taxon>
        <taxon>Agaricales</taxon>
        <taxon>Marasmiineae</taxon>
        <taxon>Mycenaceae</taxon>
        <taxon>Roridomyces</taxon>
    </lineage>
</organism>
<feature type="region of interest" description="Disordered" evidence="1">
    <location>
        <begin position="125"/>
        <end position="147"/>
    </location>
</feature>
<evidence type="ECO:0000313" key="3">
    <source>
        <dbReference type="Proteomes" id="UP001221142"/>
    </source>
</evidence>
<accession>A0AAD7FK41</accession>
<dbReference type="PANTHER" id="PTHR48125:SF12">
    <property type="entry name" value="AT HOOK TRANSCRIPTION FACTOR FAMILY-RELATED"/>
    <property type="match status" value="1"/>
</dbReference>
<dbReference type="AlphaFoldDB" id="A0AAD7FK41"/>
<proteinExistence type="predicted"/>
<reference evidence="2" key="1">
    <citation type="submission" date="2023-03" db="EMBL/GenBank/DDBJ databases">
        <title>Massive genome expansion in bonnet fungi (Mycena s.s.) driven by repeated elements and novel gene families across ecological guilds.</title>
        <authorList>
            <consortium name="Lawrence Berkeley National Laboratory"/>
            <person name="Harder C.B."/>
            <person name="Miyauchi S."/>
            <person name="Viragh M."/>
            <person name="Kuo A."/>
            <person name="Thoen E."/>
            <person name="Andreopoulos B."/>
            <person name="Lu D."/>
            <person name="Skrede I."/>
            <person name="Drula E."/>
            <person name="Henrissat B."/>
            <person name="Morin E."/>
            <person name="Kohler A."/>
            <person name="Barry K."/>
            <person name="LaButti K."/>
            <person name="Morin E."/>
            <person name="Salamov A."/>
            <person name="Lipzen A."/>
            <person name="Mereny Z."/>
            <person name="Hegedus B."/>
            <person name="Baldrian P."/>
            <person name="Stursova M."/>
            <person name="Weitz H."/>
            <person name="Taylor A."/>
            <person name="Grigoriev I.V."/>
            <person name="Nagy L.G."/>
            <person name="Martin F."/>
            <person name="Kauserud H."/>
        </authorList>
    </citation>
    <scope>NUCLEOTIDE SEQUENCE</scope>
    <source>
        <strain evidence="2">9284</strain>
    </source>
</reference>